<dbReference type="Proteomes" id="UP000275772">
    <property type="component" value="Unassembled WGS sequence"/>
</dbReference>
<reference evidence="1 2" key="1">
    <citation type="submission" date="2017-11" db="EMBL/GenBank/DDBJ databases">
        <authorList>
            <person name="Kracher B."/>
        </authorList>
    </citation>
    <scope>NUCLEOTIDE SEQUENCE [LARGE SCALE GENOMIC DNA]</scope>
    <source>
        <strain evidence="1 2">RACE1</strain>
    </source>
</reference>
<gene>
    <name evidence="1" type="ORF">BLGHR1_12247</name>
</gene>
<protein>
    <submittedName>
        <fullName evidence="1">Uncharacterized protein</fullName>
    </submittedName>
</protein>
<proteinExistence type="predicted"/>
<dbReference type="VEuPathDB" id="FungiDB:BLGHR1_12247"/>
<dbReference type="AlphaFoldDB" id="A0A383UQ39"/>
<name>A0A383UQ39_BLUHO</name>
<accession>A0A383UQ39</accession>
<evidence type="ECO:0000313" key="1">
    <source>
        <dbReference type="EMBL" id="SZF01480.1"/>
    </source>
</evidence>
<dbReference type="EMBL" id="UNSH01000036">
    <property type="protein sequence ID" value="SZF01480.1"/>
    <property type="molecule type" value="Genomic_DNA"/>
</dbReference>
<organism evidence="1 2">
    <name type="scientific">Blumeria hordei</name>
    <name type="common">Barley powdery mildew</name>
    <name type="synonym">Blumeria graminis f. sp. hordei</name>
    <dbReference type="NCBI Taxonomy" id="2867405"/>
    <lineage>
        <taxon>Eukaryota</taxon>
        <taxon>Fungi</taxon>
        <taxon>Dikarya</taxon>
        <taxon>Ascomycota</taxon>
        <taxon>Pezizomycotina</taxon>
        <taxon>Leotiomycetes</taxon>
        <taxon>Erysiphales</taxon>
        <taxon>Erysiphaceae</taxon>
        <taxon>Blumeria</taxon>
    </lineage>
</organism>
<evidence type="ECO:0000313" key="2">
    <source>
        <dbReference type="Proteomes" id="UP000275772"/>
    </source>
</evidence>
<sequence length="541" mass="60641">MKIRSKWNMRYRLRPHLMLRKPCSSSQTHLPGLCLSCVSEFTSSRESVEVSLRLTTIAASTVNNKAQLNSDGISSQLNLHSPAPQWTNEAPFDVRDSQSITAGDIGLRKRELSSFDQKSIILSSVFGNTEEKMSPTSSALDSSKQQCWQAAGLEQADGKFLHSVDHSNTKLSNPHAIGNGNNKRSLPISPLMDPSFRQAREKYRCPKPKSPQSLTPMQLAVRKNIYARALSTPLRKCKLTGISLPSFFLLRFNAIADPKTGVPWYLPRGLSKHYQSSRKFDKISEASDSKISTSLQIAEENEKVPVCVNKLTADLRSTQDLNKSDKASFSKDNLKSDHSKPLDLLSPLTPTIGIGTYFVSSYDALQSLTASNQKNSNSVVPAFISQSMRNHPLALKTSRSTRFRPDMADFVLNLKRRRVFEELVQVTSKTKGYISKFIPSKSLKTRQVVAVLLLGSPDTHTTSEMVTEQDFNSFIGENSGHVPIFDLRILLGKTMLQDLRDSDKTRWNCEVLTVKSRNYTLNLMMKFWELEGYLTPPSKTR</sequence>